<evidence type="ECO:0000313" key="2">
    <source>
        <dbReference type="EMBL" id="GAA3585213.1"/>
    </source>
</evidence>
<keyword evidence="1" id="KW-1133">Transmembrane helix</keyword>
<feature type="transmembrane region" description="Helical" evidence="1">
    <location>
        <begin position="17"/>
        <end position="35"/>
    </location>
</feature>
<evidence type="ECO:0000313" key="3">
    <source>
        <dbReference type="Proteomes" id="UP001501222"/>
    </source>
</evidence>
<evidence type="ECO:0000256" key="1">
    <source>
        <dbReference type="SAM" id="Phobius"/>
    </source>
</evidence>
<organism evidence="2 3">
    <name type="scientific">Kribbella ginsengisoli</name>
    <dbReference type="NCBI Taxonomy" id="363865"/>
    <lineage>
        <taxon>Bacteria</taxon>
        <taxon>Bacillati</taxon>
        <taxon>Actinomycetota</taxon>
        <taxon>Actinomycetes</taxon>
        <taxon>Propionibacteriales</taxon>
        <taxon>Kribbellaceae</taxon>
        <taxon>Kribbella</taxon>
    </lineage>
</organism>
<reference evidence="3" key="1">
    <citation type="journal article" date="2019" name="Int. J. Syst. Evol. Microbiol.">
        <title>The Global Catalogue of Microorganisms (GCM) 10K type strain sequencing project: providing services to taxonomists for standard genome sequencing and annotation.</title>
        <authorList>
            <consortium name="The Broad Institute Genomics Platform"/>
            <consortium name="The Broad Institute Genome Sequencing Center for Infectious Disease"/>
            <person name="Wu L."/>
            <person name="Ma J."/>
        </authorList>
    </citation>
    <scope>NUCLEOTIDE SEQUENCE [LARGE SCALE GENOMIC DNA]</scope>
    <source>
        <strain evidence="3">JCM 16928</strain>
    </source>
</reference>
<keyword evidence="3" id="KW-1185">Reference proteome</keyword>
<comment type="caution">
    <text evidence="2">The sequence shown here is derived from an EMBL/GenBank/DDBJ whole genome shotgun (WGS) entry which is preliminary data.</text>
</comment>
<feature type="transmembrane region" description="Helical" evidence="1">
    <location>
        <begin position="47"/>
        <end position="66"/>
    </location>
</feature>
<sequence>MSGVETLSVPVRRVRRVFYLTGTALFGGLVGYLVAAGSNDDYVRLGFHIGVAGLAVYAFEAVRLYYGILTGRSRLTIGPRGIALGERRIDWAEIQDVTLRPASPVLRYLAFGPPSVRIQGPKASQRIDVTRDHVKDLEGFAAWLESVRQR</sequence>
<keyword evidence="1" id="KW-0472">Membrane</keyword>
<name>A0ABP6YK26_9ACTN</name>
<dbReference type="EMBL" id="BAABAA010000011">
    <property type="protein sequence ID" value="GAA3585213.1"/>
    <property type="molecule type" value="Genomic_DNA"/>
</dbReference>
<gene>
    <name evidence="2" type="ORF">GCM10022235_64630</name>
</gene>
<dbReference type="Proteomes" id="UP001501222">
    <property type="component" value="Unassembled WGS sequence"/>
</dbReference>
<accession>A0ABP6YK26</accession>
<keyword evidence="1" id="KW-0812">Transmembrane</keyword>
<dbReference type="RefSeq" id="WP_344846870.1">
    <property type="nucleotide sequence ID" value="NZ_BAABAA010000011.1"/>
</dbReference>
<proteinExistence type="predicted"/>
<protein>
    <recommendedName>
        <fullName evidence="4">PH domain-containing protein</fullName>
    </recommendedName>
</protein>
<evidence type="ECO:0008006" key="4">
    <source>
        <dbReference type="Google" id="ProtNLM"/>
    </source>
</evidence>